<dbReference type="GO" id="GO:0016747">
    <property type="term" value="F:acyltransferase activity, transferring groups other than amino-acyl groups"/>
    <property type="evidence" value="ECO:0007669"/>
    <property type="project" value="InterPro"/>
</dbReference>
<proteinExistence type="predicted"/>
<dbReference type="Proteomes" id="UP000093510">
    <property type="component" value="Unassembled WGS sequence"/>
</dbReference>
<protein>
    <recommendedName>
        <fullName evidence="3">N-acetyltransferase domain-containing protein</fullName>
    </recommendedName>
</protein>
<dbReference type="EMBL" id="LVEP01000002">
    <property type="protein sequence ID" value="OCB78751.1"/>
    <property type="molecule type" value="Genomic_DNA"/>
</dbReference>
<dbReference type="CDD" id="cd04301">
    <property type="entry name" value="NAT_SF"/>
    <property type="match status" value="1"/>
</dbReference>
<evidence type="ECO:0000259" key="3">
    <source>
        <dbReference type="PROSITE" id="PS51186"/>
    </source>
</evidence>
<dbReference type="SUPFAM" id="SSF55729">
    <property type="entry name" value="Acyl-CoA N-acyltransferases (Nat)"/>
    <property type="match status" value="1"/>
</dbReference>
<dbReference type="STRING" id="1763534.GCA_001831475_01600"/>
<evidence type="ECO:0000256" key="2">
    <source>
        <dbReference type="ARBA" id="ARBA00023315"/>
    </source>
</evidence>
<evidence type="ECO:0000256" key="1">
    <source>
        <dbReference type="ARBA" id="ARBA00022679"/>
    </source>
</evidence>
<gene>
    <name evidence="4" type="ORF">LPBF_01795</name>
</gene>
<dbReference type="AlphaFoldDB" id="A0A1B9EA27"/>
<keyword evidence="2" id="KW-0012">Acyltransferase</keyword>
<dbReference type="InterPro" id="IPR016181">
    <property type="entry name" value="Acyl_CoA_acyltransferase"/>
</dbReference>
<keyword evidence="5" id="KW-1185">Reference proteome</keyword>
<sequence length="195" mass="21826">MLIRKAVLSDAPALATCLLLAMDTILYRFIGQENYAQAEAFLLQFITQKNNQYSYQNCWVIQTESGVVAAANVYDGAQLVALRAPIIAYLKRHYHYSGVMEAETQPGEWYVDSLGVRVEAQGNGLGSQLLRFLIQKHVVDQQQTLGLLVDKANPEAKKLYLKLGFRIIRPTVLAGKPMEHLQIGPDFINLASKLF</sequence>
<name>A0A1B9EA27_9FLAO</name>
<organism evidence="4 5">
    <name type="scientific">Flavobacterium crassostreae</name>
    <dbReference type="NCBI Taxonomy" id="1763534"/>
    <lineage>
        <taxon>Bacteria</taxon>
        <taxon>Pseudomonadati</taxon>
        <taxon>Bacteroidota</taxon>
        <taxon>Flavobacteriia</taxon>
        <taxon>Flavobacteriales</taxon>
        <taxon>Flavobacteriaceae</taxon>
        <taxon>Flavobacterium</taxon>
    </lineage>
</organism>
<accession>A0A1B9EA27</accession>
<keyword evidence="1" id="KW-0808">Transferase</keyword>
<dbReference type="RefSeq" id="WP_066331693.1">
    <property type="nucleotide sequence ID" value="NZ_CP017688.1"/>
</dbReference>
<dbReference type="Gene3D" id="3.40.630.30">
    <property type="match status" value="1"/>
</dbReference>
<evidence type="ECO:0000313" key="4">
    <source>
        <dbReference type="EMBL" id="OCB78751.1"/>
    </source>
</evidence>
<dbReference type="PROSITE" id="PS51186">
    <property type="entry name" value="GNAT"/>
    <property type="match status" value="1"/>
</dbReference>
<reference evidence="4 5" key="1">
    <citation type="submission" date="2016-03" db="EMBL/GenBank/DDBJ databases">
        <authorList>
            <person name="Ploux O."/>
        </authorList>
    </citation>
    <scope>NUCLEOTIDE SEQUENCE [LARGE SCALE GENOMIC DNA]</scope>
    <source>
        <strain evidence="4 5">LPB0076</strain>
    </source>
</reference>
<dbReference type="InterPro" id="IPR000182">
    <property type="entry name" value="GNAT_dom"/>
</dbReference>
<feature type="domain" description="N-acetyltransferase" evidence="3">
    <location>
        <begin position="1"/>
        <end position="179"/>
    </location>
</feature>
<evidence type="ECO:0000313" key="5">
    <source>
        <dbReference type="Proteomes" id="UP000093510"/>
    </source>
</evidence>
<dbReference type="PANTHER" id="PTHR43877">
    <property type="entry name" value="AMINOALKYLPHOSPHONATE N-ACETYLTRANSFERASE-RELATED-RELATED"/>
    <property type="match status" value="1"/>
</dbReference>
<dbReference type="InterPro" id="IPR050832">
    <property type="entry name" value="Bact_Acetyltransf"/>
</dbReference>
<comment type="caution">
    <text evidence="4">The sequence shown here is derived from an EMBL/GenBank/DDBJ whole genome shotgun (WGS) entry which is preliminary data.</text>
</comment>
<dbReference type="OrthoDB" id="5319888at2"/>
<dbReference type="Pfam" id="PF00583">
    <property type="entry name" value="Acetyltransf_1"/>
    <property type="match status" value="1"/>
</dbReference>